<reference evidence="1" key="2">
    <citation type="journal article" date="2024" name="Plant">
        <title>Genomic evolution and insights into agronomic trait innovations of Sesamum species.</title>
        <authorList>
            <person name="Miao H."/>
            <person name="Wang L."/>
            <person name="Qu L."/>
            <person name="Liu H."/>
            <person name="Sun Y."/>
            <person name="Le M."/>
            <person name="Wang Q."/>
            <person name="Wei S."/>
            <person name="Zheng Y."/>
            <person name="Lin W."/>
            <person name="Duan Y."/>
            <person name="Cao H."/>
            <person name="Xiong S."/>
            <person name="Wang X."/>
            <person name="Wei L."/>
            <person name="Li C."/>
            <person name="Ma Q."/>
            <person name="Ju M."/>
            <person name="Zhao R."/>
            <person name="Li G."/>
            <person name="Mu C."/>
            <person name="Tian Q."/>
            <person name="Mei H."/>
            <person name="Zhang T."/>
            <person name="Gao T."/>
            <person name="Zhang H."/>
        </authorList>
    </citation>
    <scope>NUCLEOTIDE SEQUENCE</scope>
    <source>
        <strain evidence="1">KEN8</strain>
    </source>
</reference>
<comment type="caution">
    <text evidence="1">The sequence shown here is derived from an EMBL/GenBank/DDBJ whole genome shotgun (WGS) entry which is preliminary data.</text>
</comment>
<dbReference type="AlphaFoldDB" id="A0AAW2JGP5"/>
<name>A0AAW2JGP5_9LAMI</name>
<sequence>MAGIQPLTQRQITFTNQRRDAPLALKPAAGRYMITVAAWNVRGLNGIDHQRAVEQLRSGYVSIYVRIPQLHYGNRAYSSTVYWVFLYLAQLQRGSRSLWKRLDRVLANEAWLDSHIWRHTIHGTTMYEIVRKLKALKSTFRMQRKETGNLSENVRRAKGFLDKAQELFTTYKEDFLLQLVQCCRIIYSVEVKMEENMLHQRSKLQWLKHGDQNSKVFFRKINAMRARQRIFQISTPAGEVLTDMKDVTDEFVSYFQTLLGGTRVQKDIDLNFLQSGLKYYLTIEEADTICAPITLTEIKDAAFDIDEDSAPGPDGYTSGFFKAS</sequence>
<protein>
    <submittedName>
        <fullName evidence="1">Uncharacterized protein</fullName>
    </submittedName>
</protein>
<proteinExistence type="predicted"/>
<gene>
    <name evidence="1" type="ORF">Scaly_3138700</name>
</gene>
<evidence type="ECO:0000313" key="1">
    <source>
        <dbReference type="EMBL" id="KAL0293584.1"/>
    </source>
</evidence>
<dbReference type="EMBL" id="JACGWM010001339">
    <property type="protein sequence ID" value="KAL0293584.1"/>
    <property type="molecule type" value="Genomic_DNA"/>
</dbReference>
<accession>A0AAW2JGP5</accession>
<reference evidence="1" key="1">
    <citation type="submission" date="2020-06" db="EMBL/GenBank/DDBJ databases">
        <authorList>
            <person name="Li T."/>
            <person name="Hu X."/>
            <person name="Zhang T."/>
            <person name="Song X."/>
            <person name="Zhang H."/>
            <person name="Dai N."/>
            <person name="Sheng W."/>
            <person name="Hou X."/>
            <person name="Wei L."/>
        </authorList>
    </citation>
    <scope>NUCLEOTIDE SEQUENCE</scope>
    <source>
        <strain evidence="1">KEN8</strain>
        <tissue evidence="1">Leaf</tissue>
    </source>
</reference>
<organism evidence="1">
    <name type="scientific">Sesamum calycinum</name>
    <dbReference type="NCBI Taxonomy" id="2727403"/>
    <lineage>
        <taxon>Eukaryota</taxon>
        <taxon>Viridiplantae</taxon>
        <taxon>Streptophyta</taxon>
        <taxon>Embryophyta</taxon>
        <taxon>Tracheophyta</taxon>
        <taxon>Spermatophyta</taxon>
        <taxon>Magnoliopsida</taxon>
        <taxon>eudicotyledons</taxon>
        <taxon>Gunneridae</taxon>
        <taxon>Pentapetalae</taxon>
        <taxon>asterids</taxon>
        <taxon>lamiids</taxon>
        <taxon>Lamiales</taxon>
        <taxon>Pedaliaceae</taxon>
        <taxon>Sesamum</taxon>
    </lineage>
</organism>